<dbReference type="PANTHER" id="PTHR38011:SF11">
    <property type="entry name" value="2,5-DIAMINO-6-RIBOSYLAMINO-4(3H)-PYRIMIDINONE 5'-PHOSPHATE REDUCTASE"/>
    <property type="match status" value="1"/>
</dbReference>
<organism evidence="2 3">
    <name type="scientific">Blastopirellula marina</name>
    <dbReference type="NCBI Taxonomy" id="124"/>
    <lineage>
        <taxon>Bacteria</taxon>
        <taxon>Pseudomonadati</taxon>
        <taxon>Planctomycetota</taxon>
        <taxon>Planctomycetia</taxon>
        <taxon>Pirellulales</taxon>
        <taxon>Pirellulaceae</taxon>
        <taxon>Blastopirellula</taxon>
    </lineage>
</organism>
<dbReference type="InterPro" id="IPR002734">
    <property type="entry name" value="RibDG_C"/>
</dbReference>
<accession>A0A2S8FJL6</accession>
<sequence>MLHGDPGNLLWPALVSPTSVGNSVVGEDSVRKIVYFVTSSLDGFIARPNGSIDWLIQAEGSEDFGFSQFLGSIDTVIQGRRTYEHVLSFGPYPYANQKNFVFSRTLMQCQHAEIVRHPVAQFVRSLRNQPGKDIWLVGGGQLAAAFLEAGAIDELKVFIQPILLGEGIPLATHIGRDTRLTVKHSHAFRQGLVQIDFEVTK</sequence>
<dbReference type="Gene3D" id="3.40.430.10">
    <property type="entry name" value="Dihydrofolate Reductase, subunit A"/>
    <property type="match status" value="1"/>
</dbReference>
<feature type="domain" description="Bacterial bifunctional deaminase-reductase C-terminal" evidence="1">
    <location>
        <begin position="31"/>
        <end position="193"/>
    </location>
</feature>
<evidence type="ECO:0000313" key="2">
    <source>
        <dbReference type="EMBL" id="PQO32352.1"/>
    </source>
</evidence>
<dbReference type="Pfam" id="PF01872">
    <property type="entry name" value="RibD_C"/>
    <property type="match status" value="1"/>
</dbReference>
<dbReference type="InterPro" id="IPR024072">
    <property type="entry name" value="DHFR-like_dom_sf"/>
</dbReference>
<dbReference type="EMBL" id="PUHY01000012">
    <property type="protein sequence ID" value="PQO32352.1"/>
    <property type="molecule type" value="Genomic_DNA"/>
</dbReference>
<evidence type="ECO:0000259" key="1">
    <source>
        <dbReference type="Pfam" id="PF01872"/>
    </source>
</evidence>
<dbReference type="InterPro" id="IPR050765">
    <property type="entry name" value="Riboflavin_Biosynth_HTPR"/>
</dbReference>
<protein>
    <submittedName>
        <fullName evidence="2">Dihydrofolate reductase</fullName>
    </submittedName>
</protein>
<dbReference type="SUPFAM" id="SSF53597">
    <property type="entry name" value="Dihydrofolate reductase-like"/>
    <property type="match status" value="1"/>
</dbReference>
<reference evidence="2 3" key="1">
    <citation type="submission" date="2018-02" db="EMBL/GenBank/DDBJ databases">
        <title>Comparative genomes isolates from brazilian mangrove.</title>
        <authorList>
            <person name="Araujo J.E."/>
            <person name="Taketani R.G."/>
            <person name="Silva M.C.P."/>
            <person name="Loureco M.V."/>
            <person name="Andreote F.D."/>
        </authorList>
    </citation>
    <scope>NUCLEOTIDE SEQUENCE [LARGE SCALE GENOMIC DNA]</scope>
    <source>
        <strain evidence="2 3">Hex-1 MGV</strain>
    </source>
</reference>
<dbReference type="AlphaFoldDB" id="A0A2S8FJL6"/>
<dbReference type="GO" id="GO:0008703">
    <property type="term" value="F:5-amino-6-(5-phosphoribosylamino)uracil reductase activity"/>
    <property type="evidence" value="ECO:0007669"/>
    <property type="project" value="InterPro"/>
</dbReference>
<name>A0A2S8FJL6_9BACT</name>
<comment type="caution">
    <text evidence="2">The sequence shown here is derived from an EMBL/GenBank/DDBJ whole genome shotgun (WGS) entry which is preliminary data.</text>
</comment>
<proteinExistence type="predicted"/>
<dbReference type="GO" id="GO:0009231">
    <property type="term" value="P:riboflavin biosynthetic process"/>
    <property type="evidence" value="ECO:0007669"/>
    <property type="project" value="InterPro"/>
</dbReference>
<dbReference type="Proteomes" id="UP000238322">
    <property type="component" value="Unassembled WGS sequence"/>
</dbReference>
<dbReference type="PANTHER" id="PTHR38011">
    <property type="entry name" value="DIHYDROFOLATE REDUCTASE FAMILY PROTEIN (AFU_ORTHOLOGUE AFUA_8G06820)"/>
    <property type="match status" value="1"/>
</dbReference>
<evidence type="ECO:0000313" key="3">
    <source>
        <dbReference type="Proteomes" id="UP000238322"/>
    </source>
</evidence>
<gene>
    <name evidence="2" type="ORF">C5Y83_19195</name>
</gene>